<proteinExistence type="predicted"/>
<reference evidence="1 2" key="1">
    <citation type="journal article" date="2020" name="G3 (Bethesda)">
        <title>Genetic Underpinnings of Host Manipulation by Ophiocordyceps as Revealed by Comparative Transcriptomics.</title>
        <authorList>
            <person name="Will I."/>
            <person name="Das B."/>
            <person name="Trinh T."/>
            <person name="Brachmann A."/>
            <person name="Ohm R.A."/>
            <person name="de Bekker C."/>
        </authorList>
    </citation>
    <scope>NUCLEOTIDE SEQUENCE [LARGE SCALE GENOMIC DNA]</scope>
    <source>
        <strain evidence="1 2">EC05</strain>
    </source>
</reference>
<name>A0A8H4Q2U2_9HYPO</name>
<organism evidence="1 2">
    <name type="scientific">Ophiocordyceps camponoti-floridani</name>
    <dbReference type="NCBI Taxonomy" id="2030778"/>
    <lineage>
        <taxon>Eukaryota</taxon>
        <taxon>Fungi</taxon>
        <taxon>Dikarya</taxon>
        <taxon>Ascomycota</taxon>
        <taxon>Pezizomycotina</taxon>
        <taxon>Sordariomycetes</taxon>
        <taxon>Hypocreomycetidae</taxon>
        <taxon>Hypocreales</taxon>
        <taxon>Ophiocordycipitaceae</taxon>
        <taxon>Ophiocordyceps</taxon>
    </lineage>
</organism>
<evidence type="ECO:0000313" key="1">
    <source>
        <dbReference type="EMBL" id="KAF4583111.1"/>
    </source>
</evidence>
<dbReference type="Proteomes" id="UP000562929">
    <property type="component" value="Unassembled WGS sequence"/>
</dbReference>
<gene>
    <name evidence="1" type="ORF">GQ602_006255</name>
</gene>
<dbReference type="EMBL" id="JAACLJ010000007">
    <property type="protein sequence ID" value="KAF4583111.1"/>
    <property type="molecule type" value="Genomic_DNA"/>
</dbReference>
<evidence type="ECO:0000313" key="2">
    <source>
        <dbReference type="Proteomes" id="UP000562929"/>
    </source>
</evidence>
<protein>
    <submittedName>
        <fullName evidence="1">Uncharacterized protein</fullName>
    </submittedName>
</protein>
<comment type="caution">
    <text evidence="1">The sequence shown here is derived from an EMBL/GenBank/DDBJ whole genome shotgun (WGS) entry which is preliminary data.</text>
</comment>
<accession>A0A8H4Q2U2</accession>
<dbReference type="AlphaFoldDB" id="A0A8H4Q2U2"/>
<sequence length="67" mass="7805">MTLLGVASLWRSRGQQLQGSIKHSISARLHLDFRLHPFPWYHHGAIEELRLYIHSSFPSRPCPGWMP</sequence>
<keyword evidence="2" id="KW-1185">Reference proteome</keyword>